<keyword evidence="8" id="KW-0418">Kinase</keyword>
<dbReference type="Gene3D" id="1.10.1040.10">
    <property type="entry name" value="N-(1-d-carboxylethyl)-l-norvaline Dehydrogenase, domain 2"/>
    <property type="match status" value="1"/>
</dbReference>
<dbReference type="AlphaFoldDB" id="A0A255GNU7"/>
<proteinExistence type="inferred from homology"/>
<dbReference type="SUPFAM" id="SSF52540">
    <property type="entry name" value="P-loop containing nucleoside triphosphate hydrolases"/>
    <property type="match status" value="1"/>
</dbReference>
<evidence type="ECO:0000313" key="8">
    <source>
        <dbReference type="EMBL" id="OYO17490.1"/>
    </source>
</evidence>
<dbReference type="InterPro" id="IPR008927">
    <property type="entry name" value="6-PGluconate_DH-like_C_sf"/>
</dbReference>
<comment type="catalytic activity">
    <reaction evidence="6">
        <text>D-mannitol 1-phosphate + NAD(+) = beta-D-fructose 6-phosphate + NADH + H(+)</text>
        <dbReference type="Rhea" id="RHEA:19661"/>
        <dbReference type="ChEBI" id="CHEBI:15378"/>
        <dbReference type="ChEBI" id="CHEBI:57540"/>
        <dbReference type="ChEBI" id="CHEBI:57634"/>
        <dbReference type="ChEBI" id="CHEBI:57945"/>
        <dbReference type="ChEBI" id="CHEBI:61381"/>
        <dbReference type="EC" id="1.1.1.17"/>
    </reaction>
</comment>
<dbReference type="GO" id="GO:0016301">
    <property type="term" value="F:kinase activity"/>
    <property type="evidence" value="ECO:0007669"/>
    <property type="project" value="UniProtKB-KW"/>
</dbReference>
<dbReference type="PANTHER" id="PTHR43362">
    <property type="entry name" value="MANNITOL DEHYDROGENASE DSF1-RELATED"/>
    <property type="match status" value="1"/>
</dbReference>
<evidence type="ECO:0000256" key="2">
    <source>
        <dbReference type="ARBA" id="ARBA00012939"/>
    </source>
</evidence>
<accession>A0A255GNU7</accession>
<dbReference type="InterPro" id="IPR036291">
    <property type="entry name" value="NAD(P)-bd_dom_sf"/>
</dbReference>
<feature type="domain" description="AAA+ ATPase" evidence="7">
    <location>
        <begin position="42"/>
        <end position="231"/>
    </location>
</feature>
<dbReference type="InterPro" id="IPR023027">
    <property type="entry name" value="Mannitol_DH_CS"/>
</dbReference>
<dbReference type="EMBL" id="NMVO01000001">
    <property type="protein sequence ID" value="OYO17490.1"/>
    <property type="molecule type" value="Genomic_DNA"/>
</dbReference>
<dbReference type="Gene3D" id="3.40.50.720">
    <property type="entry name" value="NAD(P)-binding Rossmann-like Domain"/>
    <property type="match status" value="1"/>
</dbReference>
<dbReference type="Pfam" id="PF01232">
    <property type="entry name" value="Mannitol_dh"/>
    <property type="match status" value="1"/>
</dbReference>
<dbReference type="PANTHER" id="PTHR43362:SF1">
    <property type="entry name" value="MANNITOL DEHYDROGENASE 2-RELATED"/>
    <property type="match status" value="1"/>
</dbReference>
<dbReference type="GO" id="GO:0008926">
    <property type="term" value="F:mannitol-1-phosphate 5-dehydrogenase activity"/>
    <property type="evidence" value="ECO:0007669"/>
    <property type="project" value="UniProtKB-EC"/>
</dbReference>
<dbReference type="SMART" id="SM00382">
    <property type="entry name" value="AAA"/>
    <property type="match status" value="1"/>
</dbReference>
<dbReference type="InterPro" id="IPR013328">
    <property type="entry name" value="6PGD_dom2"/>
</dbReference>
<dbReference type="EC" id="1.1.1.17" evidence="2"/>
<evidence type="ECO:0000256" key="3">
    <source>
        <dbReference type="ARBA" id="ARBA00016219"/>
    </source>
</evidence>
<protein>
    <recommendedName>
        <fullName evidence="3">Mannitol-1-phosphate 5-dehydrogenase</fullName>
        <ecNumber evidence="2">1.1.1.17</ecNumber>
    </recommendedName>
</protein>
<dbReference type="PRINTS" id="PR00084">
    <property type="entry name" value="MTLDHDRGNASE"/>
</dbReference>
<keyword evidence="8" id="KW-0808">Transferase</keyword>
<dbReference type="InterPro" id="IPR013118">
    <property type="entry name" value="Mannitol_DH_C"/>
</dbReference>
<evidence type="ECO:0000259" key="7">
    <source>
        <dbReference type="SMART" id="SM00382"/>
    </source>
</evidence>
<keyword evidence="9" id="KW-1185">Reference proteome</keyword>
<keyword evidence="4" id="KW-0560">Oxidoreductase</keyword>
<dbReference type="Gene3D" id="3.40.50.300">
    <property type="entry name" value="P-loop containing nucleotide triphosphate hydrolases"/>
    <property type="match status" value="1"/>
</dbReference>
<dbReference type="SUPFAM" id="SSF48179">
    <property type="entry name" value="6-phosphogluconate dehydrogenase C-terminal domain-like"/>
    <property type="match status" value="1"/>
</dbReference>
<reference evidence="8 9" key="1">
    <citation type="submission" date="2017-07" db="EMBL/GenBank/DDBJ databases">
        <title>Draft whole genome sequences of clinical Proprionibacteriaceae strains.</title>
        <authorList>
            <person name="Bernier A.-M."/>
            <person name="Bernard K."/>
            <person name="Domingo M.-C."/>
        </authorList>
    </citation>
    <scope>NUCLEOTIDE SEQUENCE [LARGE SCALE GENOMIC DNA]</scope>
    <source>
        <strain evidence="8 9">NML 030167</strain>
    </source>
</reference>
<sequence>MLQSATGAPGIRWIALPRRFAGVRVTVQELADRVRRWIRPGERRILGITGPPGTGKSHLAGALAAALGDRVVLVGMDAFHLANAELVRLGRRDRKGAPDTFDTDGYLALLHRLRDQRTGTIYAPVFDRSIETVIGSAIPIPAEVPLVITEGNYLVHDDEAWVEVRDVLDEVWYLDTPATERARRLLGRRRSFGYATEQAASWVRDVDAVNAEVVEQSRERADLIVQLDNEPTPLTAANLPRFTAPVTTPDYPRDPEGIKVVHFGVGGFHRAHQAMYFDALLARGEHWGICGVGTLPQDTAIRDALNAQDQLYTLLTVAPDGRETVRIIGSHFAHLHAPDDPAAVIERLAHPDTRIVTLTITEGGYGVDDATPDSALGLITTGLATRRERGLPAYSVVSCDNILHNGRVAREAILGYAARTDPELADWIAGNVAFPNSMVDRITPATSEEVRADVAALGIDDRWPVRSESFTQWVIEDSFSNGRPELAALAEAGVQVVEDVTPYEMMKLRLLNASHQVIGQLGLLAGATEVHEVMRDPKFAEFVDGYLREEGLPTLPEVPGIDLDRYCTQLLERYGSEAVRDTLERLVTDASDRISTFLLPVIADQLAGDGRIERSTLTIAAWCQRLASGVEINDRRRDEVIAAARRDEQTPGAFLDLPLFGETGRNPKLREEFIRARERLRVDPHVG</sequence>
<dbReference type="Proteomes" id="UP000215896">
    <property type="component" value="Unassembled WGS sequence"/>
</dbReference>
<dbReference type="InterPro" id="IPR050988">
    <property type="entry name" value="Mannitol_DH/Oxidoreductase"/>
</dbReference>
<dbReference type="InterPro" id="IPR000669">
    <property type="entry name" value="Mannitol_DH"/>
</dbReference>
<evidence type="ECO:0000256" key="6">
    <source>
        <dbReference type="ARBA" id="ARBA00048615"/>
    </source>
</evidence>
<dbReference type="InterPro" id="IPR003593">
    <property type="entry name" value="AAA+_ATPase"/>
</dbReference>
<dbReference type="PROSITE" id="PS00974">
    <property type="entry name" value="MANNITOL_DHGENASE"/>
    <property type="match status" value="1"/>
</dbReference>
<name>A0A255GNU7_9ACTN</name>
<dbReference type="InterPro" id="IPR013131">
    <property type="entry name" value="Mannitol_DH_N"/>
</dbReference>
<comment type="similarity">
    <text evidence="1">Belongs to the mannitol dehydrogenase family.</text>
</comment>
<dbReference type="SUPFAM" id="SSF51735">
    <property type="entry name" value="NAD(P)-binding Rossmann-fold domains"/>
    <property type="match status" value="1"/>
</dbReference>
<evidence type="ECO:0000256" key="1">
    <source>
        <dbReference type="ARBA" id="ARBA00006541"/>
    </source>
</evidence>
<dbReference type="GO" id="GO:0019594">
    <property type="term" value="P:mannitol metabolic process"/>
    <property type="evidence" value="ECO:0007669"/>
    <property type="project" value="InterPro"/>
</dbReference>
<organism evidence="8 9">
    <name type="scientific">Enemella evansiae</name>
    <dbReference type="NCBI Taxonomy" id="2016499"/>
    <lineage>
        <taxon>Bacteria</taxon>
        <taxon>Bacillati</taxon>
        <taxon>Actinomycetota</taxon>
        <taxon>Actinomycetes</taxon>
        <taxon>Propionibacteriales</taxon>
        <taxon>Propionibacteriaceae</taxon>
        <taxon>Enemella</taxon>
    </lineage>
</organism>
<evidence type="ECO:0000313" key="9">
    <source>
        <dbReference type="Proteomes" id="UP000215896"/>
    </source>
</evidence>
<comment type="caution">
    <text evidence="8">The sequence shown here is derived from an EMBL/GenBank/DDBJ whole genome shotgun (WGS) entry which is preliminary data.</text>
</comment>
<dbReference type="Pfam" id="PF08125">
    <property type="entry name" value="Mannitol_dh_C"/>
    <property type="match status" value="1"/>
</dbReference>
<dbReference type="NCBIfam" id="NF006743">
    <property type="entry name" value="PRK09270.1-2"/>
    <property type="match status" value="1"/>
</dbReference>
<dbReference type="InterPro" id="IPR027417">
    <property type="entry name" value="P-loop_NTPase"/>
</dbReference>
<gene>
    <name evidence="8" type="ORF">CGZ94_00845</name>
</gene>
<evidence type="ECO:0000256" key="5">
    <source>
        <dbReference type="ARBA" id="ARBA00023027"/>
    </source>
</evidence>
<evidence type="ECO:0000256" key="4">
    <source>
        <dbReference type="ARBA" id="ARBA00023002"/>
    </source>
</evidence>
<keyword evidence="5" id="KW-0520">NAD</keyword>